<evidence type="ECO:0000313" key="2">
    <source>
        <dbReference type="EMBL" id="AGC43480.1"/>
    </source>
</evidence>
<feature type="region of interest" description="Disordered" evidence="1">
    <location>
        <begin position="1"/>
        <end position="23"/>
    </location>
</feature>
<gene>
    <name evidence="2" type="ordered locus">MYSTI_02153</name>
</gene>
<keyword evidence="3" id="KW-1185">Reference proteome</keyword>
<sequence>MSDSPLKPRETSPSVAVEPPPAERRRGRVLLAATAASAAFTMVACEPYMTTNPAPCLYDGGLTVGDCDPDAAQDGGPDAGLPQVP</sequence>
<feature type="compositionally biased region" description="Basic and acidic residues" evidence="1">
    <location>
        <begin position="1"/>
        <end position="10"/>
    </location>
</feature>
<accession>L7U6M7</accession>
<evidence type="ECO:0000256" key="1">
    <source>
        <dbReference type="SAM" id="MobiDB-lite"/>
    </source>
</evidence>
<dbReference type="RefSeq" id="WP_015347742.1">
    <property type="nucleotide sequence ID" value="NC_020126.1"/>
</dbReference>
<dbReference type="KEGG" id="msd:MYSTI_02153"/>
<reference evidence="2 3" key="1">
    <citation type="journal article" date="2013" name="Genome Announc.">
        <title>Complete genome sequence of Myxococcus stipitatus strain DSM 14675, a fruiting myxobacterium.</title>
        <authorList>
            <person name="Huntley S."/>
            <person name="Kneip S."/>
            <person name="Treuner-Lange A."/>
            <person name="Sogaard-Andersen L."/>
        </authorList>
    </citation>
    <scope>NUCLEOTIDE SEQUENCE [LARGE SCALE GENOMIC DNA]</scope>
    <source>
        <strain evidence="3">DSM 14675 / JCM 12634 / Mx s8</strain>
    </source>
</reference>
<evidence type="ECO:0000313" key="3">
    <source>
        <dbReference type="Proteomes" id="UP000011131"/>
    </source>
</evidence>
<dbReference type="EMBL" id="CP004025">
    <property type="protein sequence ID" value="AGC43480.1"/>
    <property type="molecule type" value="Genomic_DNA"/>
</dbReference>
<dbReference type="STRING" id="1278073.MYSTI_02153"/>
<dbReference type="Proteomes" id="UP000011131">
    <property type="component" value="Chromosome"/>
</dbReference>
<dbReference type="HOGENOM" id="CLU_2509204_0_0_7"/>
<proteinExistence type="predicted"/>
<dbReference type="OrthoDB" id="5525322at2"/>
<dbReference type="PATRIC" id="fig|1278073.3.peg.2192"/>
<name>L7U6M7_MYXSD</name>
<organism evidence="2 3">
    <name type="scientific">Myxococcus stipitatus (strain DSM 14675 / JCM 12634 / Mx s8)</name>
    <dbReference type="NCBI Taxonomy" id="1278073"/>
    <lineage>
        <taxon>Bacteria</taxon>
        <taxon>Pseudomonadati</taxon>
        <taxon>Myxococcota</taxon>
        <taxon>Myxococcia</taxon>
        <taxon>Myxococcales</taxon>
        <taxon>Cystobacterineae</taxon>
        <taxon>Myxococcaceae</taxon>
        <taxon>Myxococcus</taxon>
    </lineage>
</organism>
<protein>
    <submittedName>
        <fullName evidence="2">Uncharacterized protein</fullName>
    </submittedName>
</protein>
<dbReference type="AlphaFoldDB" id="L7U6M7"/>